<dbReference type="Proteomes" id="UP001230220">
    <property type="component" value="Unassembled WGS sequence"/>
</dbReference>
<gene>
    <name evidence="4" type="ORF">J2S15_003644</name>
</gene>
<proteinExistence type="predicted"/>
<dbReference type="InterPro" id="IPR015797">
    <property type="entry name" value="NUDIX_hydrolase-like_dom_sf"/>
</dbReference>
<dbReference type="SUPFAM" id="SSF55811">
    <property type="entry name" value="Nudix"/>
    <property type="match status" value="1"/>
</dbReference>
<name>A0ABU0E7K4_9FIRM</name>
<dbReference type="GO" id="GO:0047631">
    <property type="term" value="F:ADP-ribose diphosphatase activity"/>
    <property type="evidence" value="ECO:0007669"/>
    <property type="project" value="UniProtKB-EC"/>
</dbReference>
<dbReference type="Pfam" id="PF00293">
    <property type="entry name" value="NUDIX"/>
    <property type="match status" value="1"/>
</dbReference>
<evidence type="ECO:0000313" key="4">
    <source>
        <dbReference type="EMBL" id="MDQ0362883.1"/>
    </source>
</evidence>
<dbReference type="InterPro" id="IPR000086">
    <property type="entry name" value="NUDIX_hydrolase_dom"/>
</dbReference>
<evidence type="ECO:0000256" key="2">
    <source>
        <dbReference type="ARBA" id="ARBA00022801"/>
    </source>
</evidence>
<dbReference type="PANTHER" id="PTHR11839">
    <property type="entry name" value="UDP/ADP-SUGAR PYROPHOSPHATASE"/>
    <property type="match status" value="1"/>
</dbReference>
<organism evidence="4 5">
    <name type="scientific">Breznakia pachnodae</name>
    <dbReference type="NCBI Taxonomy" id="265178"/>
    <lineage>
        <taxon>Bacteria</taxon>
        <taxon>Bacillati</taxon>
        <taxon>Bacillota</taxon>
        <taxon>Erysipelotrichia</taxon>
        <taxon>Erysipelotrichales</taxon>
        <taxon>Erysipelotrichaceae</taxon>
        <taxon>Breznakia</taxon>
    </lineage>
</organism>
<sequence>MKEKTLVHNVVYDGKIIQVDVDEVELCDGSTSKREVVHNNGGVCVLALDENEQVILVKQYRYPSDEILYELAGGKQETGESYIESGLRELVEETGYVSDDCEYLGYLYPTVAYSTEVIHMVLARKCVYKQKCLDTGEFADTIILPMDNILEMIDNNEIKDGKTIVAVLKYLQFNRKKKL</sequence>
<accession>A0ABU0E7K4</accession>
<evidence type="ECO:0000259" key="3">
    <source>
        <dbReference type="PROSITE" id="PS51462"/>
    </source>
</evidence>
<comment type="cofactor">
    <cofactor evidence="1">
        <name>Mg(2+)</name>
        <dbReference type="ChEBI" id="CHEBI:18420"/>
    </cofactor>
</comment>
<evidence type="ECO:0000256" key="1">
    <source>
        <dbReference type="ARBA" id="ARBA00001946"/>
    </source>
</evidence>
<dbReference type="PROSITE" id="PS51462">
    <property type="entry name" value="NUDIX"/>
    <property type="match status" value="1"/>
</dbReference>
<keyword evidence="2 4" id="KW-0378">Hydrolase</keyword>
<dbReference type="RefSeq" id="WP_307411064.1">
    <property type="nucleotide sequence ID" value="NZ_JAUSUR010000008.1"/>
</dbReference>
<reference evidence="4 5" key="1">
    <citation type="submission" date="2023-07" db="EMBL/GenBank/DDBJ databases">
        <title>Genomic Encyclopedia of Type Strains, Phase IV (KMG-IV): sequencing the most valuable type-strain genomes for metagenomic binning, comparative biology and taxonomic classification.</title>
        <authorList>
            <person name="Goeker M."/>
        </authorList>
    </citation>
    <scope>NUCLEOTIDE SEQUENCE [LARGE SCALE GENOMIC DNA]</scope>
    <source>
        <strain evidence="4 5">DSM 16784</strain>
    </source>
</reference>
<comment type="caution">
    <text evidence="4">The sequence shown here is derived from an EMBL/GenBank/DDBJ whole genome shotgun (WGS) entry which is preliminary data.</text>
</comment>
<evidence type="ECO:0000313" key="5">
    <source>
        <dbReference type="Proteomes" id="UP001230220"/>
    </source>
</evidence>
<protein>
    <submittedName>
        <fullName evidence="4">ADP-ribose pyrophosphatase</fullName>
        <ecNumber evidence="4">3.6.1.13</ecNumber>
    </submittedName>
</protein>
<dbReference type="Gene3D" id="3.90.79.10">
    <property type="entry name" value="Nucleoside Triphosphate Pyrophosphohydrolase"/>
    <property type="match status" value="1"/>
</dbReference>
<feature type="domain" description="Nudix hydrolase" evidence="3">
    <location>
        <begin position="38"/>
        <end position="166"/>
    </location>
</feature>
<dbReference type="EMBL" id="JAUSUR010000008">
    <property type="protein sequence ID" value="MDQ0362883.1"/>
    <property type="molecule type" value="Genomic_DNA"/>
</dbReference>
<keyword evidence="5" id="KW-1185">Reference proteome</keyword>
<dbReference type="EC" id="3.6.1.13" evidence="4"/>
<dbReference type="PANTHER" id="PTHR11839:SF18">
    <property type="entry name" value="NUDIX HYDROLASE DOMAIN-CONTAINING PROTEIN"/>
    <property type="match status" value="1"/>
</dbReference>